<evidence type="ECO:0000256" key="1">
    <source>
        <dbReference type="ARBA" id="ARBA00004141"/>
    </source>
</evidence>
<dbReference type="InterPro" id="IPR036259">
    <property type="entry name" value="MFS_trans_sf"/>
</dbReference>
<evidence type="ECO:0000259" key="12">
    <source>
        <dbReference type="PROSITE" id="PS50850"/>
    </source>
</evidence>
<evidence type="ECO:0000256" key="4">
    <source>
        <dbReference type="ARBA" id="ARBA00022597"/>
    </source>
</evidence>
<feature type="transmembrane region" description="Helical" evidence="11">
    <location>
        <begin position="14"/>
        <end position="34"/>
    </location>
</feature>
<comment type="caution">
    <text evidence="13">The sequence shown here is derived from an EMBL/GenBank/DDBJ whole genome shotgun (WGS) entry which is preliminary data.</text>
</comment>
<evidence type="ECO:0000256" key="5">
    <source>
        <dbReference type="ARBA" id="ARBA00022692"/>
    </source>
</evidence>
<keyword evidence="7 11" id="KW-1133">Transmembrane helix</keyword>
<dbReference type="PRINTS" id="PR00171">
    <property type="entry name" value="SUGRTRNSPORT"/>
</dbReference>
<evidence type="ECO:0000256" key="8">
    <source>
        <dbReference type="ARBA" id="ARBA00023136"/>
    </source>
</evidence>
<dbReference type="GO" id="GO:0015293">
    <property type="term" value="F:symporter activity"/>
    <property type="evidence" value="ECO:0007669"/>
    <property type="project" value="UniProtKB-KW"/>
</dbReference>
<organism evidence="13 14">
    <name type="scientific">Coccomyxa viridis</name>
    <dbReference type="NCBI Taxonomy" id="1274662"/>
    <lineage>
        <taxon>Eukaryota</taxon>
        <taxon>Viridiplantae</taxon>
        <taxon>Chlorophyta</taxon>
        <taxon>core chlorophytes</taxon>
        <taxon>Trebouxiophyceae</taxon>
        <taxon>Trebouxiophyceae incertae sedis</taxon>
        <taxon>Coccomyxaceae</taxon>
        <taxon>Coccomyxa</taxon>
    </lineage>
</organism>
<dbReference type="SUPFAM" id="SSF103473">
    <property type="entry name" value="MFS general substrate transporter"/>
    <property type="match status" value="1"/>
</dbReference>
<feature type="transmembrane region" description="Helical" evidence="11">
    <location>
        <begin position="154"/>
        <end position="176"/>
    </location>
</feature>
<evidence type="ECO:0000256" key="10">
    <source>
        <dbReference type="SAM" id="MobiDB-lite"/>
    </source>
</evidence>
<dbReference type="Gene3D" id="1.20.1250.20">
    <property type="entry name" value="MFS general substrate transporter like domains"/>
    <property type="match status" value="1"/>
</dbReference>
<dbReference type="GO" id="GO:0016020">
    <property type="term" value="C:membrane"/>
    <property type="evidence" value="ECO:0007669"/>
    <property type="project" value="UniProtKB-SubCell"/>
</dbReference>
<keyword evidence="14" id="KW-1185">Reference proteome</keyword>
<dbReference type="NCBIfam" id="TIGR00879">
    <property type="entry name" value="SP"/>
    <property type="match status" value="1"/>
</dbReference>
<dbReference type="CDD" id="cd17361">
    <property type="entry name" value="MFS_STP"/>
    <property type="match status" value="1"/>
</dbReference>
<evidence type="ECO:0000256" key="9">
    <source>
        <dbReference type="RuleBase" id="RU003346"/>
    </source>
</evidence>
<dbReference type="GO" id="GO:0015145">
    <property type="term" value="F:monosaccharide transmembrane transporter activity"/>
    <property type="evidence" value="ECO:0007669"/>
    <property type="project" value="InterPro"/>
</dbReference>
<dbReference type="InterPro" id="IPR005829">
    <property type="entry name" value="Sugar_transporter_CS"/>
</dbReference>
<keyword evidence="8 11" id="KW-0472">Membrane</keyword>
<feature type="transmembrane region" description="Helical" evidence="11">
    <location>
        <begin position="425"/>
        <end position="446"/>
    </location>
</feature>
<feature type="transmembrane region" description="Helical" evidence="11">
    <location>
        <begin position="98"/>
        <end position="119"/>
    </location>
</feature>
<evidence type="ECO:0000256" key="3">
    <source>
        <dbReference type="ARBA" id="ARBA00022448"/>
    </source>
</evidence>
<dbReference type="PROSITE" id="PS50850">
    <property type="entry name" value="MFS"/>
    <property type="match status" value="1"/>
</dbReference>
<evidence type="ECO:0000313" key="14">
    <source>
        <dbReference type="Proteomes" id="UP001314263"/>
    </source>
</evidence>
<dbReference type="Pfam" id="PF00083">
    <property type="entry name" value="Sugar_tr"/>
    <property type="match status" value="1"/>
</dbReference>
<dbReference type="InterPro" id="IPR003663">
    <property type="entry name" value="Sugar/inositol_transpt"/>
</dbReference>
<feature type="transmembrane region" description="Helical" evidence="11">
    <location>
        <begin position="125"/>
        <end position="142"/>
    </location>
</feature>
<dbReference type="EMBL" id="CAUYUE010000011">
    <property type="protein sequence ID" value="CAK0784860.1"/>
    <property type="molecule type" value="Genomic_DNA"/>
</dbReference>
<accession>A0AAV1IF39</accession>
<evidence type="ECO:0000256" key="6">
    <source>
        <dbReference type="ARBA" id="ARBA00022847"/>
    </source>
</evidence>
<reference evidence="13 14" key="1">
    <citation type="submission" date="2023-10" db="EMBL/GenBank/DDBJ databases">
        <authorList>
            <person name="Maclean D."/>
            <person name="Macfadyen A."/>
        </authorList>
    </citation>
    <scope>NUCLEOTIDE SEQUENCE [LARGE SCALE GENOMIC DNA]</scope>
</reference>
<gene>
    <name evidence="13" type="ORF">CVIRNUC_008065</name>
</gene>
<feature type="region of interest" description="Disordered" evidence="10">
    <location>
        <begin position="507"/>
        <end position="538"/>
    </location>
</feature>
<protein>
    <recommendedName>
        <fullName evidence="12">Major facilitator superfamily (MFS) profile domain-containing protein</fullName>
    </recommendedName>
</protein>
<dbReference type="InterPro" id="IPR020846">
    <property type="entry name" value="MFS_dom"/>
</dbReference>
<comment type="subcellular location">
    <subcellularLocation>
        <location evidence="1">Membrane</location>
        <topology evidence="1">Multi-pass membrane protein</topology>
    </subcellularLocation>
</comment>
<evidence type="ECO:0000256" key="11">
    <source>
        <dbReference type="SAM" id="Phobius"/>
    </source>
</evidence>
<feature type="compositionally biased region" description="Basic residues" evidence="10">
    <location>
        <begin position="528"/>
        <end position="538"/>
    </location>
</feature>
<feature type="transmembrane region" description="Helical" evidence="11">
    <location>
        <begin position="282"/>
        <end position="305"/>
    </location>
</feature>
<dbReference type="PANTHER" id="PTHR23500:SF357">
    <property type="entry name" value="IP12678P"/>
    <property type="match status" value="1"/>
</dbReference>
<keyword evidence="3 9" id="KW-0813">Transport</keyword>
<evidence type="ECO:0000313" key="13">
    <source>
        <dbReference type="EMBL" id="CAK0784860.1"/>
    </source>
</evidence>
<dbReference type="InterPro" id="IPR005828">
    <property type="entry name" value="MFS_sugar_transport-like"/>
</dbReference>
<sequence length="538" mass="59002">MPAGDSGKEYAGEVTTYVIVACVVAASGGALFGYDNGITGGVISMPGFLEQFFPEVTDSASTKAGGDPYCKYDSQVLEWFTSSLFIAGVHWGRKRTMLLAGILFDIGVVLTAGALNIYMLMAGRVLLGVAVAFASVSVTLYNSEMAPAQLRGRLNQLFQVILTLGVVLAQIINIATGKYYPWGWRVSLGLAGLPAIVLTIGGIVLPDTPNSLVERGFEAEGRKQPRESELSSTTAWRQVLERIRGTTDVDEELEDIKAACRESNKVTNPWAEILKRQNRPQLFAALTATFFQQWTGINTVIFYAPQLFISLGTGQRAALLATIVTGVVNHFATYVSLWAADSFGRRLLFLEGGVQMLLALVGIGGTLALAGSGSEEVAWIGENAAWIALFFMCFYICAYAWSWGPLPWLYAAEVQFLETRSAGQSIATLINLLFSFVIGQACPTYLSMLCLFKWGIFMFFAGMVGIMTLTVFFFYPETKGLPIEETPHVFADHWFWKRYAPPAPWSEEAKESLDRPLLDGDRSGGDRRRSRRRSRGDS</sequence>
<dbReference type="PANTHER" id="PTHR23500">
    <property type="entry name" value="SOLUTE CARRIER FAMILY 2, FACILITATED GLUCOSE TRANSPORTER"/>
    <property type="match status" value="1"/>
</dbReference>
<feature type="domain" description="Major facilitator superfamily (MFS) profile" evidence="12">
    <location>
        <begin position="21"/>
        <end position="479"/>
    </location>
</feature>
<comment type="similarity">
    <text evidence="2 9">Belongs to the major facilitator superfamily. Sugar transporter (TC 2.A.1.1) family.</text>
</comment>
<keyword evidence="6" id="KW-0769">Symport</keyword>
<proteinExistence type="inferred from homology"/>
<dbReference type="InterPro" id="IPR044778">
    <property type="entry name" value="MFS_STP/MST-like_plant"/>
</dbReference>
<evidence type="ECO:0000256" key="7">
    <source>
        <dbReference type="ARBA" id="ARBA00022989"/>
    </source>
</evidence>
<dbReference type="AlphaFoldDB" id="A0AAV1IF39"/>
<keyword evidence="4" id="KW-0762">Sugar transport</keyword>
<feature type="compositionally biased region" description="Basic and acidic residues" evidence="10">
    <location>
        <begin position="507"/>
        <end position="527"/>
    </location>
</feature>
<dbReference type="InterPro" id="IPR045262">
    <property type="entry name" value="STP/PLT_plant"/>
</dbReference>
<name>A0AAV1IF39_9CHLO</name>
<feature type="transmembrane region" description="Helical" evidence="11">
    <location>
        <begin position="384"/>
        <end position="404"/>
    </location>
</feature>
<feature type="transmembrane region" description="Helical" evidence="11">
    <location>
        <begin position="452"/>
        <end position="475"/>
    </location>
</feature>
<dbReference type="PROSITE" id="PS00216">
    <property type="entry name" value="SUGAR_TRANSPORT_1"/>
    <property type="match status" value="1"/>
</dbReference>
<keyword evidence="5 11" id="KW-0812">Transmembrane</keyword>
<feature type="transmembrane region" description="Helical" evidence="11">
    <location>
        <begin position="347"/>
        <end position="372"/>
    </location>
</feature>
<feature type="transmembrane region" description="Helical" evidence="11">
    <location>
        <begin position="317"/>
        <end position="340"/>
    </location>
</feature>
<dbReference type="Proteomes" id="UP001314263">
    <property type="component" value="Unassembled WGS sequence"/>
</dbReference>
<feature type="transmembrane region" description="Helical" evidence="11">
    <location>
        <begin position="182"/>
        <end position="205"/>
    </location>
</feature>
<dbReference type="FunFam" id="1.20.1250.20:FF:000002">
    <property type="entry name" value="Sugar transport protein 13"/>
    <property type="match status" value="1"/>
</dbReference>
<evidence type="ECO:0000256" key="2">
    <source>
        <dbReference type="ARBA" id="ARBA00010992"/>
    </source>
</evidence>